<evidence type="ECO:0000256" key="2">
    <source>
        <dbReference type="ARBA" id="ARBA00022448"/>
    </source>
</evidence>
<dbReference type="Proteomes" id="UP001642464">
    <property type="component" value="Unassembled WGS sequence"/>
</dbReference>
<dbReference type="EMBL" id="CAXAMM010042295">
    <property type="protein sequence ID" value="CAK9104026.1"/>
    <property type="molecule type" value="Genomic_DNA"/>
</dbReference>
<gene>
    <name evidence="9" type="ORF">SCF082_LOCUS48570</name>
</gene>
<feature type="region of interest" description="Disordered" evidence="7">
    <location>
        <begin position="282"/>
        <end position="302"/>
    </location>
</feature>
<comment type="subcellular location">
    <subcellularLocation>
        <location evidence="1">Membrane</location>
        <topology evidence="1">Single-pass type IV membrane protein</topology>
    </subcellularLocation>
</comment>
<organism evidence="9 10">
    <name type="scientific">Durusdinium trenchii</name>
    <dbReference type="NCBI Taxonomy" id="1381693"/>
    <lineage>
        <taxon>Eukaryota</taxon>
        <taxon>Sar</taxon>
        <taxon>Alveolata</taxon>
        <taxon>Dinophyceae</taxon>
        <taxon>Suessiales</taxon>
        <taxon>Symbiodiniaceae</taxon>
        <taxon>Durusdinium</taxon>
    </lineage>
</organism>
<evidence type="ECO:0000256" key="5">
    <source>
        <dbReference type="ARBA" id="ARBA00022989"/>
    </source>
</evidence>
<sequence length="396" mass="43976">MEDGSRVSRVSDYPRFTLHRACCHSGLTKILNSGCGFRKAGHMTSFMLFHSHLSAPVLVQCFNRMAFMQDAYSVNENVELGYELDVLDEKSVPAVAVAGRLRRRFVASQAAQIYQGAFLGWVDAVILEDAEEIADAIPGQRLQENGETADVSEALCPEVLVKCHLRYDDAEEMEILEASKAENLGSGGRRLGHPKLELAASASADVIGNAPVEERSAAGLEMIECHERAQQAFQQMDFEVKSMGPLGAALSGKLKEYKQEMLACRTLVRNIQARLQREGLLSGMTQDEEKAERDSSNRLRAGARRLEDSRRTALEAEAVGLNVMSELHDQRDSLKRTKGHVGDVDGHLGTSKMFLTLMSRRVQSNQAMVWCLAIVLFVVLVFLIYLKIQKLMAFLR</sequence>
<dbReference type="Gene3D" id="1.20.5.110">
    <property type="match status" value="1"/>
</dbReference>
<evidence type="ECO:0000256" key="3">
    <source>
        <dbReference type="ARBA" id="ARBA00022692"/>
    </source>
</evidence>
<keyword evidence="6 8" id="KW-0472">Membrane</keyword>
<dbReference type="PANTHER" id="PTHR21230">
    <property type="entry name" value="VESICLE TRANSPORT V-SNARE PROTEIN VTI1-RELATED"/>
    <property type="match status" value="1"/>
</dbReference>
<evidence type="ECO:0000256" key="7">
    <source>
        <dbReference type="SAM" id="MobiDB-lite"/>
    </source>
</evidence>
<dbReference type="CDD" id="cd15862">
    <property type="entry name" value="SNARE_Vti1"/>
    <property type="match status" value="1"/>
</dbReference>
<keyword evidence="5 8" id="KW-1133">Transmembrane helix</keyword>
<evidence type="ECO:0000313" key="9">
    <source>
        <dbReference type="EMBL" id="CAK9104026.1"/>
    </source>
</evidence>
<dbReference type="Pfam" id="PF12352">
    <property type="entry name" value="V-SNARE_C"/>
    <property type="match status" value="1"/>
</dbReference>
<comment type="caution">
    <text evidence="9">The sequence shown here is derived from an EMBL/GenBank/DDBJ whole genome shotgun (WGS) entry which is preliminary data.</text>
</comment>
<keyword evidence="3 8" id="KW-0812">Transmembrane</keyword>
<evidence type="ECO:0000256" key="8">
    <source>
        <dbReference type="SAM" id="Phobius"/>
    </source>
</evidence>
<accession>A0ABP0RTQ3</accession>
<keyword evidence="4" id="KW-0653">Protein transport</keyword>
<keyword evidence="10" id="KW-1185">Reference proteome</keyword>
<dbReference type="SUPFAM" id="SSF58038">
    <property type="entry name" value="SNARE fusion complex"/>
    <property type="match status" value="1"/>
</dbReference>
<keyword evidence="2" id="KW-0813">Transport</keyword>
<feature type="compositionally biased region" description="Basic and acidic residues" evidence="7">
    <location>
        <begin position="287"/>
        <end position="297"/>
    </location>
</feature>
<proteinExistence type="predicted"/>
<evidence type="ECO:0000256" key="4">
    <source>
        <dbReference type="ARBA" id="ARBA00022927"/>
    </source>
</evidence>
<keyword evidence="9" id="KW-0675">Receptor</keyword>
<evidence type="ECO:0000256" key="1">
    <source>
        <dbReference type="ARBA" id="ARBA00004211"/>
    </source>
</evidence>
<reference evidence="9 10" key="1">
    <citation type="submission" date="2024-02" db="EMBL/GenBank/DDBJ databases">
        <authorList>
            <person name="Chen Y."/>
            <person name="Shah S."/>
            <person name="Dougan E. K."/>
            <person name="Thang M."/>
            <person name="Chan C."/>
        </authorList>
    </citation>
    <scope>NUCLEOTIDE SEQUENCE [LARGE SCALE GENOMIC DNA]</scope>
</reference>
<feature type="transmembrane region" description="Helical" evidence="8">
    <location>
        <begin position="367"/>
        <end position="386"/>
    </location>
</feature>
<evidence type="ECO:0000256" key="6">
    <source>
        <dbReference type="ARBA" id="ARBA00023136"/>
    </source>
</evidence>
<dbReference type="PANTHER" id="PTHR21230:SF26">
    <property type="entry name" value="VESICLE TRANSPORT THROUGH INTERACTION WITH T-SNARES HOMOLOG 1A"/>
    <property type="match status" value="1"/>
</dbReference>
<name>A0ABP0RTQ3_9DINO</name>
<evidence type="ECO:0000313" key="10">
    <source>
        <dbReference type="Proteomes" id="UP001642464"/>
    </source>
</evidence>
<protein>
    <submittedName>
        <fullName evidence="9">Vesicle transport v-SNARE 13 (AtVTI13) (Vesicle soluble NSF attachment protein receptor 13) (Vesicle transport v-SNARE protein VTI13)</fullName>
    </submittedName>
</protein>